<gene>
    <name evidence="1" type="ORF">CELE_R07H5.11</name>
    <name evidence="1 3" type="ORF">R07H5.11</name>
</gene>
<evidence type="ECO:0000313" key="1">
    <source>
        <dbReference type="EMBL" id="CAD31662.1"/>
    </source>
</evidence>
<evidence type="ECO:0000313" key="3">
    <source>
        <dbReference type="WormBase" id="R07H5.11a"/>
    </source>
</evidence>
<evidence type="ECO:0000313" key="2">
    <source>
        <dbReference type="Proteomes" id="UP000001940"/>
    </source>
</evidence>
<dbReference type="EMBL" id="BX284604">
    <property type="protein sequence ID" value="CAD31662.1"/>
    <property type="molecule type" value="Genomic_DNA"/>
</dbReference>
<name>Q8MYP7_CAEEL</name>
<dbReference type="Bgee" id="WBGene00011131">
    <property type="expression patterns" value="Expressed in pharyngeal muscle cell (C elegans) and 3 other cell types or tissues"/>
</dbReference>
<dbReference type="AlphaFoldDB" id="Q8MYP7"/>
<keyword evidence="2" id="KW-1185">Reference proteome</keyword>
<dbReference type="GeneID" id="259596"/>
<dbReference type="Proteomes" id="UP000001940">
    <property type="component" value="Chromosome IV"/>
</dbReference>
<dbReference type="HOGENOM" id="CLU_2063594_0_0_1"/>
<accession>Q8MYP7</accession>
<organism evidence="1 2">
    <name type="scientific">Caenorhabditis elegans</name>
    <dbReference type="NCBI Taxonomy" id="6239"/>
    <lineage>
        <taxon>Eukaryota</taxon>
        <taxon>Metazoa</taxon>
        <taxon>Ecdysozoa</taxon>
        <taxon>Nematoda</taxon>
        <taxon>Chromadorea</taxon>
        <taxon>Rhabditida</taxon>
        <taxon>Rhabditina</taxon>
        <taxon>Rhabditomorpha</taxon>
        <taxon>Rhabditoidea</taxon>
        <taxon>Rhabditidae</taxon>
        <taxon>Peloderinae</taxon>
        <taxon>Caenorhabditis</taxon>
    </lineage>
</organism>
<proteinExistence type="predicted"/>
<sequence length="119" mass="14088">MLIHYLQQVELTPVLTNDPFEADHYLAQRVDLSVYEYIRSCMEHSKKVFTDRRMRSESSPTTHLQPHRIMVLSRNRYESIGLRGKFFKNQKKCYSKNCNHKKISEAFLAKSVTNLACQY</sequence>
<dbReference type="WormBase" id="R07H5.11a">
    <property type="protein sequence ID" value="CE30681"/>
    <property type="gene ID" value="WBGene00011131"/>
</dbReference>
<dbReference type="UCSC" id="R07H5.11">
    <property type="organism name" value="c. elegans"/>
</dbReference>
<protein>
    <submittedName>
        <fullName evidence="1">NPH3 domain-containing protein</fullName>
    </submittedName>
</protein>
<dbReference type="RefSeq" id="NP_741491.1">
    <property type="nucleotide sequence ID" value="NM_171419.4"/>
</dbReference>
<dbReference type="OrthoDB" id="407432at2759"/>
<dbReference type="ExpressionAtlas" id="Q8MYP7">
    <property type="expression patterns" value="baseline and differential"/>
</dbReference>
<dbReference type="CTD" id="259596"/>
<dbReference type="AGR" id="WB:WBGene00011131"/>
<reference evidence="1 2" key="1">
    <citation type="journal article" date="1998" name="Science">
        <title>Genome sequence of the nematode C. elegans: a platform for investigating biology.</title>
        <authorList>
            <consortium name="The C. elegans sequencing consortium"/>
            <person name="Sulson J.E."/>
            <person name="Waterston R."/>
        </authorList>
    </citation>
    <scope>NUCLEOTIDE SEQUENCE [LARGE SCALE GENOMIC DNA]</scope>
    <source>
        <strain evidence="1 2">Bristol N2</strain>
    </source>
</reference>